<keyword evidence="2" id="KW-1185">Reference proteome</keyword>
<evidence type="ECO:0000313" key="1">
    <source>
        <dbReference type="EMBL" id="KAJ8348591.1"/>
    </source>
</evidence>
<dbReference type="AlphaFoldDB" id="A0A9Q1F0I0"/>
<name>A0A9Q1F0I0_SYNKA</name>
<evidence type="ECO:0000313" key="2">
    <source>
        <dbReference type="Proteomes" id="UP001152622"/>
    </source>
</evidence>
<dbReference type="EMBL" id="JAINUF010000010">
    <property type="protein sequence ID" value="KAJ8348591.1"/>
    <property type="molecule type" value="Genomic_DNA"/>
</dbReference>
<organism evidence="1 2">
    <name type="scientific">Synaphobranchus kaupii</name>
    <name type="common">Kaup's arrowtooth eel</name>
    <dbReference type="NCBI Taxonomy" id="118154"/>
    <lineage>
        <taxon>Eukaryota</taxon>
        <taxon>Metazoa</taxon>
        <taxon>Chordata</taxon>
        <taxon>Craniata</taxon>
        <taxon>Vertebrata</taxon>
        <taxon>Euteleostomi</taxon>
        <taxon>Actinopterygii</taxon>
        <taxon>Neopterygii</taxon>
        <taxon>Teleostei</taxon>
        <taxon>Anguilliformes</taxon>
        <taxon>Synaphobranchidae</taxon>
        <taxon>Synaphobranchus</taxon>
    </lineage>
</organism>
<protein>
    <submittedName>
        <fullName evidence="1">Uncharacterized protein</fullName>
    </submittedName>
</protein>
<gene>
    <name evidence="1" type="ORF">SKAU_G00271800</name>
</gene>
<reference evidence="1" key="1">
    <citation type="journal article" date="2023" name="Science">
        <title>Genome structures resolve the early diversification of teleost fishes.</title>
        <authorList>
            <person name="Parey E."/>
            <person name="Louis A."/>
            <person name="Montfort J."/>
            <person name="Bouchez O."/>
            <person name="Roques C."/>
            <person name="Iampietro C."/>
            <person name="Lluch J."/>
            <person name="Castinel A."/>
            <person name="Donnadieu C."/>
            <person name="Desvignes T."/>
            <person name="Floi Bucao C."/>
            <person name="Jouanno E."/>
            <person name="Wen M."/>
            <person name="Mejri S."/>
            <person name="Dirks R."/>
            <person name="Jansen H."/>
            <person name="Henkel C."/>
            <person name="Chen W.J."/>
            <person name="Zahm M."/>
            <person name="Cabau C."/>
            <person name="Klopp C."/>
            <person name="Thompson A.W."/>
            <person name="Robinson-Rechavi M."/>
            <person name="Braasch I."/>
            <person name="Lecointre G."/>
            <person name="Bobe J."/>
            <person name="Postlethwait J.H."/>
            <person name="Berthelot C."/>
            <person name="Roest Crollius H."/>
            <person name="Guiguen Y."/>
        </authorList>
    </citation>
    <scope>NUCLEOTIDE SEQUENCE</scope>
    <source>
        <strain evidence="1">WJC10195</strain>
    </source>
</reference>
<dbReference type="Proteomes" id="UP001152622">
    <property type="component" value="Chromosome 10"/>
</dbReference>
<accession>A0A9Q1F0I0</accession>
<proteinExistence type="predicted"/>
<sequence>MDCVGPMVTVEANIPSLRVTNQTGISIHPTAHLTTKKTVGYEIQSPTYLVAYLFSNFLQWNAVLLAAKRHCYKSLYRFILKRQKPFAETCNR</sequence>
<comment type="caution">
    <text evidence="1">The sequence shown here is derived from an EMBL/GenBank/DDBJ whole genome shotgun (WGS) entry which is preliminary data.</text>
</comment>